<dbReference type="EMBL" id="VSRR010129844">
    <property type="protein sequence ID" value="MPD02082.1"/>
    <property type="molecule type" value="Genomic_DNA"/>
</dbReference>
<dbReference type="Proteomes" id="UP000324222">
    <property type="component" value="Unassembled WGS sequence"/>
</dbReference>
<comment type="caution">
    <text evidence="2">The sequence shown here is derived from an EMBL/GenBank/DDBJ whole genome shotgun (WGS) entry which is preliminary data.</text>
</comment>
<feature type="compositionally biased region" description="Polar residues" evidence="1">
    <location>
        <begin position="1"/>
        <end position="16"/>
    </location>
</feature>
<dbReference type="AlphaFoldDB" id="A0A5B7JVQ0"/>
<reference evidence="2 3" key="1">
    <citation type="submission" date="2019-05" db="EMBL/GenBank/DDBJ databases">
        <title>Another draft genome of Portunus trituberculatus and its Hox gene families provides insights of decapod evolution.</title>
        <authorList>
            <person name="Jeong J.-H."/>
            <person name="Song I."/>
            <person name="Kim S."/>
            <person name="Choi T."/>
            <person name="Kim D."/>
            <person name="Ryu S."/>
            <person name="Kim W."/>
        </authorList>
    </citation>
    <scope>NUCLEOTIDE SEQUENCE [LARGE SCALE GENOMIC DNA]</scope>
    <source>
        <tissue evidence="2">Muscle</tissue>
    </source>
</reference>
<protein>
    <submittedName>
        <fullName evidence="2">Uncharacterized protein</fullName>
    </submittedName>
</protein>
<organism evidence="2 3">
    <name type="scientific">Portunus trituberculatus</name>
    <name type="common">Swimming crab</name>
    <name type="synonym">Neptunus trituberculatus</name>
    <dbReference type="NCBI Taxonomy" id="210409"/>
    <lineage>
        <taxon>Eukaryota</taxon>
        <taxon>Metazoa</taxon>
        <taxon>Ecdysozoa</taxon>
        <taxon>Arthropoda</taxon>
        <taxon>Crustacea</taxon>
        <taxon>Multicrustacea</taxon>
        <taxon>Malacostraca</taxon>
        <taxon>Eumalacostraca</taxon>
        <taxon>Eucarida</taxon>
        <taxon>Decapoda</taxon>
        <taxon>Pleocyemata</taxon>
        <taxon>Brachyura</taxon>
        <taxon>Eubrachyura</taxon>
        <taxon>Portunoidea</taxon>
        <taxon>Portunidae</taxon>
        <taxon>Portuninae</taxon>
        <taxon>Portunus</taxon>
    </lineage>
</organism>
<evidence type="ECO:0000313" key="3">
    <source>
        <dbReference type="Proteomes" id="UP000324222"/>
    </source>
</evidence>
<proteinExistence type="predicted"/>
<evidence type="ECO:0000256" key="1">
    <source>
        <dbReference type="SAM" id="MobiDB-lite"/>
    </source>
</evidence>
<sequence length="96" mass="10981">MTYTGTGRENFRLSTSRSKDKGKRYITKRIAEAESRDYRTEGQAEVKQGYPPCLCHLCHLRLHAPVTRGRGKDAAGKPYCKTGKMLDLLKKTQKYE</sequence>
<name>A0A5B7JVQ0_PORTR</name>
<accession>A0A5B7JVQ0</accession>
<evidence type="ECO:0000313" key="2">
    <source>
        <dbReference type="EMBL" id="MPD02082.1"/>
    </source>
</evidence>
<keyword evidence="3" id="KW-1185">Reference proteome</keyword>
<feature type="region of interest" description="Disordered" evidence="1">
    <location>
        <begin position="1"/>
        <end position="20"/>
    </location>
</feature>
<gene>
    <name evidence="2" type="ORF">E2C01_097640</name>
</gene>